<sequence length="46" mass="5504">MDEKIINHEVKKKKPKDDILNIVKQFISYFEETDRSEKDDNGIKHS</sequence>
<organism evidence="1 2">
    <name type="scientific">Candidatus Cellulosilyticum pullistercoris</name>
    <dbReference type="NCBI Taxonomy" id="2838521"/>
    <lineage>
        <taxon>Bacteria</taxon>
        <taxon>Bacillati</taxon>
        <taxon>Bacillota</taxon>
        <taxon>Clostridia</taxon>
        <taxon>Lachnospirales</taxon>
        <taxon>Cellulosilyticaceae</taxon>
        <taxon>Cellulosilyticum</taxon>
    </lineage>
</organism>
<proteinExistence type="predicted"/>
<evidence type="ECO:0000313" key="1">
    <source>
        <dbReference type="EMBL" id="MBU3804030.1"/>
    </source>
</evidence>
<evidence type="ECO:0000313" key="2">
    <source>
        <dbReference type="Proteomes" id="UP000824229"/>
    </source>
</evidence>
<dbReference type="EMBL" id="JAHLFQ010000100">
    <property type="protein sequence ID" value="MBU3804030.1"/>
    <property type="molecule type" value="Genomic_DNA"/>
</dbReference>
<accession>A0A9E2KBX0</accession>
<protein>
    <submittedName>
        <fullName evidence="1">Uncharacterized protein</fullName>
    </submittedName>
</protein>
<name>A0A9E2KBX0_9FIRM</name>
<dbReference type="Proteomes" id="UP000824229">
    <property type="component" value="Unassembled WGS sequence"/>
</dbReference>
<dbReference type="AlphaFoldDB" id="A0A9E2KBX0"/>
<reference evidence="1" key="2">
    <citation type="submission" date="2021-04" db="EMBL/GenBank/DDBJ databases">
        <authorList>
            <person name="Gilroy R."/>
        </authorList>
    </citation>
    <scope>NUCLEOTIDE SEQUENCE</scope>
    <source>
        <strain evidence="1">B5-657</strain>
    </source>
</reference>
<gene>
    <name evidence="1" type="ORF">H9872_04655</name>
</gene>
<reference evidence="1" key="1">
    <citation type="journal article" date="2021" name="PeerJ">
        <title>Extensive microbial diversity within the chicken gut microbiome revealed by metagenomics and culture.</title>
        <authorList>
            <person name="Gilroy R."/>
            <person name="Ravi A."/>
            <person name="Getino M."/>
            <person name="Pursley I."/>
            <person name="Horton D.L."/>
            <person name="Alikhan N.F."/>
            <person name="Baker D."/>
            <person name="Gharbi K."/>
            <person name="Hall N."/>
            <person name="Watson M."/>
            <person name="Adriaenssens E.M."/>
            <person name="Foster-Nyarko E."/>
            <person name="Jarju S."/>
            <person name="Secka A."/>
            <person name="Antonio M."/>
            <person name="Oren A."/>
            <person name="Chaudhuri R.R."/>
            <person name="La Ragione R."/>
            <person name="Hildebrand F."/>
            <person name="Pallen M.J."/>
        </authorList>
    </citation>
    <scope>NUCLEOTIDE SEQUENCE</scope>
    <source>
        <strain evidence="1">B5-657</strain>
    </source>
</reference>
<comment type="caution">
    <text evidence="1">The sequence shown here is derived from an EMBL/GenBank/DDBJ whole genome shotgun (WGS) entry which is preliminary data.</text>
</comment>